<name>A0A9P9E778_9HYPO</name>
<dbReference type="PROSITE" id="PS50297">
    <property type="entry name" value="ANK_REP_REGION"/>
    <property type="match status" value="2"/>
</dbReference>
<dbReference type="Gene3D" id="3.30.200.20">
    <property type="entry name" value="Phosphorylase Kinase, domain 1"/>
    <property type="match status" value="1"/>
</dbReference>
<dbReference type="GO" id="GO:0004674">
    <property type="term" value="F:protein serine/threonine kinase activity"/>
    <property type="evidence" value="ECO:0007669"/>
    <property type="project" value="UniProtKB-KW"/>
</dbReference>
<dbReference type="EMBL" id="JAGMUV010000017">
    <property type="protein sequence ID" value="KAH7131246.1"/>
    <property type="molecule type" value="Genomic_DNA"/>
</dbReference>
<dbReference type="Gene3D" id="1.10.510.10">
    <property type="entry name" value="Transferase(Phosphotransferase) domain 1"/>
    <property type="match status" value="1"/>
</dbReference>
<dbReference type="PANTHER" id="PTHR24351">
    <property type="entry name" value="RIBOSOMAL PROTEIN S6 KINASE"/>
    <property type="match status" value="1"/>
</dbReference>
<dbReference type="SUPFAM" id="SSF56112">
    <property type="entry name" value="Protein kinase-like (PK-like)"/>
    <property type="match status" value="1"/>
</dbReference>
<feature type="repeat" description="ANK" evidence="7">
    <location>
        <begin position="596"/>
        <end position="628"/>
    </location>
</feature>
<dbReference type="InterPro" id="IPR036770">
    <property type="entry name" value="Ankyrin_rpt-contain_sf"/>
</dbReference>
<keyword evidence="7" id="KW-0040">ANK repeat</keyword>
<dbReference type="SMART" id="SM00248">
    <property type="entry name" value="ANK"/>
    <property type="match status" value="4"/>
</dbReference>
<dbReference type="Pfam" id="PF00069">
    <property type="entry name" value="Pkinase"/>
    <property type="match status" value="1"/>
</dbReference>
<dbReference type="SUPFAM" id="SSF48403">
    <property type="entry name" value="Ankyrin repeat"/>
    <property type="match status" value="1"/>
</dbReference>
<dbReference type="GO" id="GO:0005524">
    <property type="term" value="F:ATP binding"/>
    <property type="evidence" value="ECO:0007669"/>
    <property type="project" value="UniProtKB-KW"/>
</dbReference>
<dbReference type="FunFam" id="1.10.510.10:FF:000048">
    <property type="entry name" value="Protein kinase C"/>
    <property type="match status" value="1"/>
</dbReference>
<evidence type="ECO:0000256" key="2">
    <source>
        <dbReference type="ARBA" id="ARBA00022553"/>
    </source>
</evidence>
<evidence type="ECO:0000256" key="3">
    <source>
        <dbReference type="ARBA" id="ARBA00022679"/>
    </source>
</evidence>
<dbReference type="InterPro" id="IPR011009">
    <property type="entry name" value="Kinase-like_dom_sf"/>
</dbReference>
<accession>A0A9P9E778</accession>
<evidence type="ECO:0000259" key="9">
    <source>
        <dbReference type="PROSITE" id="PS50011"/>
    </source>
</evidence>
<evidence type="ECO:0000313" key="11">
    <source>
        <dbReference type="Proteomes" id="UP000738349"/>
    </source>
</evidence>
<evidence type="ECO:0000256" key="8">
    <source>
        <dbReference type="SAM" id="MobiDB-lite"/>
    </source>
</evidence>
<sequence>MSWKLVKKLEEAHIDTVVKSPPISTMSLPGVLTVTLHEGVGFTAPNQYKERLNSDEHSHSPPGRRPANCQRCNYPYALLEYEKSQASLDCYFGTTENPMWKGYLATCKFDVPYRASLTISLYLRDPNGSMKSEDILLGVARLDPFGGLGKSEDQWLTVQDGTGKIRISVDYENTSNKTLGMGDFQHLGFIGKGGLGYVAQAKKKDTQRTYAEKIIRLAEFTSSEITRAQASRIDNPFIAPLIFAFETEKDLHLLSPFVSGGHLFHHLQRERCFNADRARIYAAEILCALEYLHGAHGISSWLKPRNVLLDSVGHIVLCKFGLFISQIKNSDRTIHGTLEYPPPEMLLGQDGSRMADWWTLGVFLYEMLTGLPPFYDNDPNEIRRNILNQPVKLPEALSFAAKDMIAKLLDRHPAHRLGANGGASEIKAHAFFDGVDWQQIIQRQCKPTFRPGYIAKPFKEHAVTNLREQWAGFSYNRPALEKSASNARTDSAVISQNLDATVKEEDGWELVWEEAPLREFRFYNPTTREKQPVPPRAIHPYAPKDVTDSDSSDSDFPIRSQKQDALEAALQAGHDHATSQLLEYGMDLDIFLFGGDRKSPLQWATEHENVGLVRLFLDKGADVNFPTFAMRQTHEGGPSLIKAVEKGNQELTELLVRKTSRVASTRALGLAVDRRDVPMVRLLLAYDVRCDFEEGDRPLPKHPLDEGCYFYDLSEPEEFAPPLARAVKQGNVDMARLLLSHGADVNAPYHDLRWSLVEMSQREELIMFSCGRVVELAMQLKQPEMVQLLLAGGARIDLPQPVWPVPGHGCAVVPRGVYQRVMADLRAAVVSRKESTADTA</sequence>
<dbReference type="PROSITE" id="PS50011">
    <property type="entry name" value="PROTEIN_KINASE_DOM"/>
    <property type="match status" value="1"/>
</dbReference>
<comment type="caution">
    <text evidence="10">The sequence shown here is derived from an EMBL/GenBank/DDBJ whole genome shotgun (WGS) entry which is preliminary data.</text>
</comment>
<keyword evidence="4" id="KW-0547">Nucleotide-binding</keyword>
<keyword evidence="5 10" id="KW-0418">Kinase</keyword>
<feature type="region of interest" description="Disordered" evidence="8">
    <location>
        <begin position="526"/>
        <end position="556"/>
    </location>
</feature>
<dbReference type="CDD" id="cd11651">
    <property type="entry name" value="YPK1_N_like"/>
    <property type="match status" value="1"/>
</dbReference>
<proteinExistence type="predicted"/>
<feature type="repeat" description="ANK" evidence="7">
    <location>
        <begin position="718"/>
        <end position="750"/>
    </location>
</feature>
<keyword evidence="1" id="KW-0723">Serine/threonine-protein kinase</keyword>
<keyword evidence="11" id="KW-1185">Reference proteome</keyword>
<protein>
    <submittedName>
        <fullName evidence="10">Protein kinase</fullName>
    </submittedName>
</protein>
<dbReference type="InterPro" id="IPR002110">
    <property type="entry name" value="Ankyrin_rpt"/>
</dbReference>
<evidence type="ECO:0000256" key="6">
    <source>
        <dbReference type="ARBA" id="ARBA00022840"/>
    </source>
</evidence>
<evidence type="ECO:0000256" key="4">
    <source>
        <dbReference type="ARBA" id="ARBA00022741"/>
    </source>
</evidence>
<dbReference type="AlphaFoldDB" id="A0A9P9E778"/>
<organism evidence="10 11">
    <name type="scientific">Dactylonectria macrodidyma</name>
    <dbReference type="NCBI Taxonomy" id="307937"/>
    <lineage>
        <taxon>Eukaryota</taxon>
        <taxon>Fungi</taxon>
        <taxon>Dikarya</taxon>
        <taxon>Ascomycota</taxon>
        <taxon>Pezizomycotina</taxon>
        <taxon>Sordariomycetes</taxon>
        <taxon>Hypocreomycetidae</taxon>
        <taxon>Hypocreales</taxon>
        <taxon>Nectriaceae</taxon>
        <taxon>Dactylonectria</taxon>
    </lineage>
</organism>
<gene>
    <name evidence="10" type="ORF">EDB81DRAFT_871549</name>
</gene>
<evidence type="ECO:0000256" key="5">
    <source>
        <dbReference type="ARBA" id="ARBA00022777"/>
    </source>
</evidence>
<keyword evidence="3" id="KW-0808">Transferase</keyword>
<dbReference type="PROSITE" id="PS50088">
    <property type="entry name" value="ANK_REPEAT"/>
    <property type="match status" value="2"/>
</dbReference>
<dbReference type="InterPro" id="IPR000719">
    <property type="entry name" value="Prot_kinase_dom"/>
</dbReference>
<keyword evidence="6" id="KW-0067">ATP-binding</keyword>
<dbReference type="OrthoDB" id="1278353at2759"/>
<feature type="domain" description="Protein kinase" evidence="9">
    <location>
        <begin position="184"/>
        <end position="432"/>
    </location>
</feature>
<evidence type="ECO:0000256" key="7">
    <source>
        <dbReference type="PROSITE-ProRule" id="PRU00023"/>
    </source>
</evidence>
<evidence type="ECO:0000256" key="1">
    <source>
        <dbReference type="ARBA" id="ARBA00022527"/>
    </source>
</evidence>
<reference evidence="10" key="1">
    <citation type="journal article" date="2021" name="Nat. Commun.">
        <title>Genetic determinants of endophytism in the Arabidopsis root mycobiome.</title>
        <authorList>
            <person name="Mesny F."/>
            <person name="Miyauchi S."/>
            <person name="Thiergart T."/>
            <person name="Pickel B."/>
            <person name="Atanasova L."/>
            <person name="Karlsson M."/>
            <person name="Huettel B."/>
            <person name="Barry K.W."/>
            <person name="Haridas S."/>
            <person name="Chen C."/>
            <person name="Bauer D."/>
            <person name="Andreopoulos W."/>
            <person name="Pangilinan J."/>
            <person name="LaButti K."/>
            <person name="Riley R."/>
            <person name="Lipzen A."/>
            <person name="Clum A."/>
            <person name="Drula E."/>
            <person name="Henrissat B."/>
            <person name="Kohler A."/>
            <person name="Grigoriev I.V."/>
            <person name="Martin F.M."/>
            <person name="Hacquard S."/>
        </authorList>
    </citation>
    <scope>NUCLEOTIDE SEQUENCE</scope>
    <source>
        <strain evidence="10">MPI-CAGE-AT-0147</strain>
    </source>
</reference>
<evidence type="ECO:0000313" key="10">
    <source>
        <dbReference type="EMBL" id="KAH7131246.1"/>
    </source>
</evidence>
<dbReference type="Proteomes" id="UP000738349">
    <property type="component" value="Unassembled WGS sequence"/>
</dbReference>
<keyword evidence="2" id="KW-0597">Phosphoprotein</keyword>
<dbReference type="Pfam" id="PF00023">
    <property type="entry name" value="Ank"/>
    <property type="match status" value="2"/>
</dbReference>
<dbReference type="Gene3D" id="1.25.40.20">
    <property type="entry name" value="Ankyrin repeat-containing domain"/>
    <property type="match status" value="1"/>
</dbReference>